<keyword evidence="9 10" id="KW-0998">Cell outer membrane</keyword>
<dbReference type="SUPFAM" id="SSF56935">
    <property type="entry name" value="Porins"/>
    <property type="match status" value="1"/>
</dbReference>
<dbReference type="PROSITE" id="PS52016">
    <property type="entry name" value="TONB_DEPENDENT_REC_3"/>
    <property type="match status" value="1"/>
</dbReference>
<dbReference type="PANTHER" id="PTHR30069:SF29">
    <property type="entry name" value="HEMOGLOBIN AND HEMOGLOBIN-HAPTOGLOBIN-BINDING PROTEIN 1-RELATED"/>
    <property type="match status" value="1"/>
</dbReference>
<dbReference type="GO" id="GO:0015344">
    <property type="term" value="F:siderophore uptake transmembrane transporter activity"/>
    <property type="evidence" value="ECO:0007669"/>
    <property type="project" value="TreeGrafter"/>
</dbReference>
<name>A0A0C1FXL4_9SPHI</name>
<feature type="domain" description="TonB-dependent receptor-like beta-barrel" evidence="12">
    <location>
        <begin position="196"/>
        <end position="641"/>
    </location>
</feature>
<evidence type="ECO:0000256" key="4">
    <source>
        <dbReference type="ARBA" id="ARBA00022692"/>
    </source>
</evidence>
<evidence type="ECO:0000259" key="13">
    <source>
        <dbReference type="Pfam" id="PF07715"/>
    </source>
</evidence>
<dbReference type="Proteomes" id="UP000031246">
    <property type="component" value="Unassembled WGS sequence"/>
</dbReference>
<keyword evidence="3 10" id="KW-1134">Transmembrane beta strand</keyword>
<evidence type="ECO:0000313" key="14">
    <source>
        <dbReference type="EMBL" id="KIA92609.1"/>
    </source>
</evidence>
<evidence type="ECO:0000256" key="9">
    <source>
        <dbReference type="ARBA" id="ARBA00023237"/>
    </source>
</evidence>
<dbReference type="InterPro" id="IPR012910">
    <property type="entry name" value="Plug_dom"/>
</dbReference>
<keyword evidence="6 11" id="KW-0798">TonB box</keyword>
<evidence type="ECO:0000256" key="5">
    <source>
        <dbReference type="ARBA" id="ARBA00022729"/>
    </source>
</evidence>
<evidence type="ECO:0000256" key="7">
    <source>
        <dbReference type="ARBA" id="ARBA00023136"/>
    </source>
</evidence>
<evidence type="ECO:0000256" key="11">
    <source>
        <dbReference type="RuleBase" id="RU003357"/>
    </source>
</evidence>
<dbReference type="InterPro" id="IPR037066">
    <property type="entry name" value="Plug_dom_sf"/>
</dbReference>
<feature type="domain" description="TonB-dependent receptor plug" evidence="13">
    <location>
        <begin position="39"/>
        <end position="143"/>
    </location>
</feature>
<evidence type="ECO:0000256" key="8">
    <source>
        <dbReference type="ARBA" id="ARBA00023170"/>
    </source>
</evidence>
<evidence type="ECO:0000313" key="15">
    <source>
        <dbReference type="Proteomes" id="UP000031246"/>
    </source>
</evidence>
<dbReference type="Pfam" id="PF07715">
    <property type="entry name" value="Plug"/>
    <property type="match status" value="1"/>
</dbReference>
<dbReference type="AlphaFoldDB" id="A0A0C1FXL4"/>
<dbReference type="InterPro" id="IPR039426">
    <property type="entry name" value="TonB-dep_rcpt-like"/>
</dbReference>
<keyword evidence="7 10" id="KW-0472">Membrane</keyword>
<comment type="similarity">
    <text evidence="10 11">Belongs to the TonB-dependent receptor family.</text>
</comment>
<keyword evidence="2 10" id="KW-0813">Transport</keyword>
<dbReference type="InterPro" id="IPR000531">
    <property type="entry name" value="Beta-barrel_TonB"/>
</dbReference>
<evidence type="ECO:0000256" key="6">
    <source>
        <dbReference type="ARBA" id="ARBA00023077"/>
    </source>
</evidence>
<sequence length="677" mass="75722">MLSLISFASLAQTLKPDTSQKLNEITVKGYYNHQPLLRSVSAVSLIDSNLIKNQSANSLVSTLNTVTGVRMEERSPGSYRLSLRGSLLRSPFGIRNIKIYVDDFPLTDAGGNTYLNALDVAAVGNMEIYKGPEASIFGANTGGALLITPPDIKTNEINATVQAGSYGLFHQTAAIQHRFKNYSFSISEGYQKSNGFRQNSALNRKYIQTQQQWNYNAFGSLKAFIFYSDLSYKTPGGLTAAQLEQDPQLARPATPTLPGAITQQAAIYNKTVFGGLSNTYQITPALKHVIALFTTYTDFKNPFITNYEQRYESTLGLRTFLAYDKVKQDFKFGAQIGLESSGTKSQIKNFNNNAGEPAAMQASDRLKANQDFAYLRLNFDLNNKLLLELASSLNFFNYNYESYFPVAIAAKSRKFDPQFMPKLALSYLISENLSARASVSKGYSPPTIAEVRSSDNNINNDLQAERGWNYELGLRYQTKNNRFYANGNIFSYRLQDAIVRRLNQNDAEYFINAGGTKQQGIELETAIWIIKNQTSFLSGLQLRSNYTFSHFRFENFISGTSDYSNNKLTGVPEHVLINSLELNFPKVFYLFVQHNYTSAIPLNDANTVFAKRYHLLETKAGIRNLKIGKTRFEVFGGVNNLLNVKYSLGNDLNAANGRYFNPAAGINFYTGLSLKLQ</sequence>
<gene>
    <name evidence="14" type="ORF">OC25_16340</name>
</gene>
<proteinExistence type="inferred from homology"/>
<keyword evidence="15" id="KW-1185">Reference proteome</keyword>
<accession>A0A0C1FXL4</accession>
<reference evidence="14 15" key="1">
    <citation type="submission" date="2014-10" db="EMBL/GenBank/DDBJ databases">
        <title>Pedobacter Kyungheensis.</title>
        <authorList>
            <person name="Anderson B.M."/>
            <person name="Newman J.D."/>
        </authorList>
    </citation>
    <scope>NUCLEOTIDE SEQUENCE [LARGE SCALE GENOMIC DNA]</scope>
    <source>
        <strain evidence="14 15">KACC 16221</strain>
    </source>
</reference>
<evidence type="ECO:0000256" key="10">
    <source>
        <dbReference type="PROSITE-ProRule" id="PRU01360"/>
    </source>
</evidence>
<keyword evidence="4 10" id="KW-0812">Transmembrane</keyword>
<keyword evidence="8 14" id="KW-0675">Receptor</keyword>
<evidence type="ECO:0000259" key="12">
    <source>
        <dbReference type="Pfam" id="PF00593"/>
    </source>
</evidence>
<keyword evidence="5" id="KW-0732">Signal</keyword>
<dbReference type="EMBL" id="JSYN01000019">
    <property type="protein sequence ID" value="KIA92609.1"/>
    <property type="molecule type" value="Genomic_DNA"/>
</dbReference>
<dbReference type="InterPro" id="IPR036942">
    <property type="entry name" value="Beta-barrel_TonB_sf"/>
</dbReference>
<dbReference type="Gene3D" id="2.40.170.20">
    <property type="entry name" value="TonB-dependent receptor, beta-barrel domain"/>
    <property type="match status" value="1"/>
</dbReference>
<organism evidence="14 15">
    <name type="scientific">Pedobacter kyungheensis</name>
    <dbReference type="NCBI Taxonomy" id="1069985"/>
    <lineage>
        <taxon>Bacteria</taxon>
        <taxon>Pseudomonadati</taxon>
        <taxon>Bacteroidota</taxon>
        <taxon>Sphingobacteriia</taxon>
        <taxon>Sphingobacteriales</taxon>
        <taxon>Sphingobacteriaceae</taxon>
        <taxon>Pedobacter</taxon>
    </lineage>
</organism>
<protein>
    <submittedName>
        <fullName evidence="14">TonB-dependent receptor</fullName>
    </submittedName>
</protein>
<evidence type="ECO:0000256" key="1">
    <source>
        <dbReference type="ARBA" id="ARBA00004571"/>
    </source>
</evidence>
<dbReference type="PANTHER" id="PTHR30069">
    <property type="entry name" value="TONB-DEPENDENT OUTER MEMBRANE RECEPTOR"/>
    <property type="match status" value="1"/>
</dbReference>
<comment type="caution">
    <text evidence="14">The sequence shown here is derived from an EMBL/GenBank/DDBJ whole genome shotgun (WGS) entry which is preliminary data.</text>
</comment>
<dbReference type="Pfam" id="PF00593">
    <property type="entry name" value="TonB_dep_Rec_b-barrel"/>
    <property type="match status" value="1"/>
</dbReference>
<comment type="subcellular location">
    <subcellularLocation>
        <location evidence="1 10">Cell outer membrane</location>
        <topology evidence="1 10">Multi-pass membrane protein</topology>
    </subcellularLocation>
</comment>
<dbReference type="Gene3D" id="2.170.130.10">
    <property type="entry name" value="TonB-dependent receptor, plug domain"/>
    <property type="match status" value="1"/>
</dbReference>
<evidence type="ECO:0000256" key="3">
    <source>
        <dbReference type="ARBA" id="ARBA00022452"/>
    </source>
</evidence>
<dbReference type="GO" id="GO:0044718">
    <property type="term" value="P:siderophore transmembrane transport"/>
    <property type="evidence" value="ECO:0007669"/>
    <property type="project" value="TreeGrafter"/>
</dbReference>
<dbReference type="GO" id="GO:0009279">
    <property type="term" value="C:cell outer membrane"/>
    <property type="evidence" value="ECO:0007669"/>
    <property type="project" value="UniProtKB-SubCell"/>
</dbReference>
<evidence type="ECO:0000256" key="2">
    <source>
        <dbReference type="ARBA" id="ARBA00022448"/>
    </source>
</evidence>